<keyword evidence="3" id="KW-1185">Reference proteome</keyword>
<dbReference type="Proteomes" id="UP001580928">
    <property type="component" value="Unassembled WGS sequence"/>
</dbReference>
<dbReference type="SUPFAM" id="SSF53448">
    <property type="entry name" value="Nucleotide-diphospho-sugar transferases"/>
    <property type="match status" value="1"/>
</dbReference>
<dbReference type="InterPro" id="IPR029044">
    <property type="entry name" value="Nucleotide-diphossugar_trans"/>
</dbReference>
<dbReference type="CDD" id="cd00761">
    <property type="entry name" value="Glyco_tranf_GTA_type"/>
    <property type="match status" value="1"/>
</dbReference>
<keyword evidence="2" id="KW-0328">Glycosyltransferase</keyword>
<name>A0ABV5CGA2_9SPHI</name>
<keyword evidence="2" id="KW-0808">Transferase</keyword>
<dbReference type="EC" id="2.4.-.-" evidence="2"/>
<gene>
    <name evidence="2" type="ORF">WKR92_12110</name>
</gene>
<dbReference type="PANTHER" id="PTHR22916:SF3">
    <property type="entry name" value="UDP-GLCNAC:BETAGAL BETA-1,3-N-ACETYLGLUCOSAMINYLTRANSFERASE-LIKE PROTEIN 1"/>
    <property type="match status" value="1"/>
</dbReference>
<sequence length="340" mass="38880">MSPRITVFIPVYQAERYLAESIESMLGQSFADFEVLIIDDGSCDRSYEIAAHYATKDQRIRVLQNGENRGVSFTRNRGIQEAKGEFLALLDADDLSVPERLAKQLAFFDQNPDVVACGTQAAIIDADGHDTGQRIEVPTNKEEIKVLLAFQNQFVNSSMMFRMTALRKTEGYYNGLSEDYHLAAQLNAYSNLSNLPDTLVHYRSHQGSLSKQQLSKMQEGERAVFSLIHRQLGIKPDAHWIDVHHRVLNTLYSVDEGSRPITVRDFEDLFIRLRDANRKALIYPLESFECLLFNLFYNKLRSSKSRTALWTLLTSDLYQQKWVRAVMLRKLFKQGLGITG</sequence>
<dbReference type="RefSeq" id="WP_375558101.1">
    <property type="nucleotide sequence ID" value="NZ_JBBVGT010000003.1"/>
</dbReference>
<protein>
    <submittedName>
        <fullName evidence="2">Glycosyltransferase family 2 protein</fullName>
        <ecNumber evidence="2">2.4.-.-</ecNumber>
    </submittedName>
</protein>
<evidence type="ECO:0000313" key="3">
    <source>
        <dbReference type="Proteomes" id="UP001580928"/>
    </source>
</evidence>
<proteinExistence type="predicted"/>
<dbReference type="InterPro" id="IPR001173">
    <property type="entry name" value="Glyco_trans_2-like"/>
</dbReference>
<feature type="domain" description="Glycosyltransferase 2-like" evidence="1">
    <location>
        <begin position="6"/>
        <end position="164"/>
    </location>
</feature>
<dbReference type="GO" id="GO:0016757">
    <property type="term" value="F:glycosyltransferase activity"/>
    <property type="evidence" value="ECO:0007669"/>
    <property type="project" value="UniProtKB-KW"/>
</dbReference>
<evidence type="ECO:0000313" key="2">
    <source>
        <dbReference type="EMBL" id="MFB5946572.1"/>
    </source>
</evidence>
<dbReference type="Gene3D" id="3.90.550.10">
    <property type="entry name" value="Spore Coat Polysaccharide Biosynthesis Protein SpsA, Chain A"/>
    <property type="match status" value="1"/>
</dbReference>
<organism evidence="2 3">
    <name type="scientific">Albibacterium profundi</name>
    <dbReference type="NCBI Taxonomy" id="3134906"/>
    <lineage>
        <taxon>Bacteria</taxon>
        <taxon>Pseudomonadati</taxon>
        <taxon>Bacteroidota</taxon>
        <taxon>Sphingobacteriia</taxon>
        <taxon>Sphingobacteriales</taxon>
        <taxon>Sphingobacteriaceae</taxon>
        <taxon>Albibacterium</taxon>
    </lineage>
</organism>
<dbReference type="EMBL" id="JBBVGT010000003">
    <property type="protein sequence ID" value="MFB5946572.1"/>
    <property type="molecule type" value="Genomic_DNA"/>
</dbReference>
<dbReference type="PANTHER" id="PTHR22916">
    <property type="entry name" value="GLYCOSYLTRANSFERASE"/>
    <property type="match status" value="1"/>
</dbReference>
<accession>A0ABV5CGA2</accession>
<dbReference type="Pfam" id="PF00535">
    <property type="entry name" value="Glycos_transf_2"/>
    <property type="match status" value="1"/>
</dbReference>
<evidence type="ECO:0000259" key="1">
    <source>
        <dbReference type="Pfam" id="PF00535"/>
    </source>
</evidence>
<reference evidence="2 3" key="1">
    <citation type="submission" date="2024-04" db="EMBL/GenBank/DDBJ databases">
        <title>Albibacterium profundi sp. nov., isolated from sediment of the Challenger Deep of Mariana Trench.</title>
        <authorList>
            <person name="Wang Y."/>
        </authorList>
    </citation>
    <scope>NUCLEOTIDE SEQUENCE [LARGE SCALE GENOMIC DNA]</scope>
    <source>
        <strain evidence="2 3">RHL897</strain>
    </source>
</reference>
<comment type="caution">
    <text evidence="2">The sequence shown here is derived from an EMBL/GenBank/DDBJ whole genome shotgun (WGS) entry which is preliminary data.</text>
</comment>